<protein>
    <submittedName>
        <fullName evidence="2">CGNR zinc finger domain-containing protein</fullName>
    </submittedName>
</protein>
<name>A0ABD5ET19_9ACTN</name>
<evidence type="ECO:0000259" key="1">
    <source>
        <dbReference type="Pfam" id="PF11706"/>
    </source>
</evidence>
<keyword evidence="3" id="KW-1185">Reference proteome</keyword>
<dbReference type="SUPFAM" id="SSF160904">
    <property type="entry name" value="Jann2411-like"/>
    <property type="match status" value="1"/>
</dbReference>
<organism evidence="2 3">
    <name type="scientific">Streptomyces doudnae</name>
    <dbReference type="NCBI Taxonomy" id="3075536"/>
    <lineage>
        <taxon>Bacteria</taxon>
        <taxon>Bacillati</taxon>
        <taxon>Actinomycetota</taxon>
        <taxon>Actinomycetes</taxon>
        <taxon>Kitasatosporales</taxon>
        <taxon>Streptomycetaceae</taxon>
        <taxon>Streptomyces</taxon>
    </lineage>
</organism>
<dbReference type="RefSeq" id="WP_093833815.1">
    <property type="nucleotide sequence ID" value="NZ_JAVRES010000014.1"/>
</dbReference>
<dbReference type="Pfam" id="PF11706">
    <property type="entry name" value="zf-CGNR"/>
    <property type="match status" value="1"/>
</dbReference>
<dbReference type="InterPro" id="IPR010852">
    <property type="entry name" value="ABATE"/>
</dbReference>
<feature type="domain" description="Zinc finger CGNR" evidence="1">
    <location>
        <begin position="124"/>
        <end position="166"/>
    </location>
</feature>
<evidence type="ECO:0000313" key="3">
    <source>
        <dbReference type="Proteomes" id="UP001183535"/>
    </source>
</evidence>
<proteinExistence type="predicted"/>
<sequence length="166" mass="17024">MSGRSAAPGSLALVQSLVNTVDVESGADALGTAEGLAAWGLTADDLPAARALRESLRAALLAHAGHPPHARVTPLDTLLAGAPLRLTVDAGDGSAALAPAGGAPLLSRVALAVAEGLVAGTWQRLKACEAADCLWAYYDRSPAGRGRWCSMQVCGARAKMRRYRAK</sequence>
<dbReference type="Pfam" id="PF07336">
    <property type="entry name" value="ABATE"/>
    <property type="match status" value="1"/>
</dbReference>
<dbReference type="AlphaFoldDB" id="A0ABD5ET19"/>
<dbReference type="InterPro" id="IPR021005">
    <property type="entry name" value="Znf_CGNR"/>
</dbReference>
<evidence type="ECO:0000313" key="2">
    <source>
        <dbReference type="EMBL" id="MDT0437867.1"/>
    </source>
</evidence>
<reference evidence="3" key="1">
    <citation type="submission" date="2023-07" db="EMBL/GenBank/DDBJ databases">
        <title>30 novel species of actinomycetes from the DSMZ collection.</title>
        <authorList>
            <person name="Nouioui I."/>
        </authorList>
    </citation>
    <scope>NUCLEOTIDE SEQUENCE [LARGE SCALE GENOMIC DNA]</scope>
    <source>
        <strain evidence="3">DSM 41981</strain>
    </source>
</reference>
<dbReference type="Proteomes" id="UP001183535">
    <property type="component" value="Unassembled WGS sequence"/>
</dbReference>
<comment type="caution">
    <text evidence="2">The sequence shown here is derived from an EMBL/GenBank/DDBJ whole genome shotgun (WGS) entry which is preliminary data.</text>
</comment>
<dbReference type="Gene3D" id="1.10.3300.10">
    <property type="entry name" value="Jann2411-like domain"/>
    <property type="match status" value="1"/>
</dbReference>
<accession>A0ABD5ET19</accession>
<dbReference type="InterPro" id="IPR023286">
    <property type="entry name" value="ABATE_dom_sf"/>
</dbReference>
<gene>
    <name evidence="2" type="ORF">RM877_24570</name>
</gene>
<dbReference type="EMBL" id="JAVRES010000014">
    <property type="protein sequence ID" value="MDT0437867.1"/>
    <property type="molecule type" value="Genomic_DNA"/>
</dbReference>
<dbReference type="PANTHER" id="PTHR35525">
    <property type="entry name" value="BLL6575 PROTEIN"/>
    <property type="match status" value="1"/>
</dbReference>
<dbReference type="PANTHER" id="PTHR35525:SF3">
    <property type="entry name" value="BLL6575 PROTEIN"/>
    <property type="match status" value="1"/>
</dbReference>